<name>A0A553HLN4_9PEZI</name>
<protein>
    <submittedName>
        <fullName evidence="1">Uncharacterized protein</fullName>
    </submittedName>
</protein>
<reference evidence="2" key="1">
    <citation type="submission" date="2019-06" db="EMBL/GenBank/DDBJ databases">
        <title>Draft genome sequence of the griseofulvin-producing fungus Xylaria cubensis strain G536.</title>
        <authorList>
            <person name="Mead M.E."/>
            <person name="Raja H.A."/>
            <person name="Steenwyk J.L."/>
            <person name="Knowles S.L."/>
            <person name="Oberlies N.H."/>
            <person name="Rokas A."/>
        </authorList>
    </citation>
    <scope>NUCLEOTIDE SEQUENCE [LARGE SCALE GENOMIC DNA]</scope>
    <source>
        <strain evidence="2">G536</strain>
    </source>
</reference>
<dbReference type="OrthoDB" id="5322539at2759"/>
<organism evidence="1 2">
    <name type="scientific">Xylaria flabelliformis</name>
    <dbReference type="NCBI Taxonomy" id="2512241"/>
    <lineage>
        <taxon>Eukaryota</taxon>
        <taxon>Fungi</taxon>
        <taxon>Dikarya</taxon>
        <taxon>Ascomycota</taxon>
        <taxon>Pezizomycotina</taxon>
        <taxon>Sordariomycetes</taxon>
        <taxon>Xylariomycetidae</taxon>
        <taxon>Xylariales</taxon>
        <taxon>Xylariaceae</taxon>
        <taxon>Xylaria</taxon>
    </lineage>
</organism>
<evidence type="ECO:0000313" key="2">
    <source>
        <dbReference type="Proteomes" id="UP000319160"/>
    </source>
</evidence>
<accession>A0A553HLN4</accession>
<sequence>MLQKLEAKPLVPTLLKTRDNATSGDSRYTASSDGRRYSKYPAIDKSVLSLLFGIAIAVGHDRYNSYLDGKQADQINISQDVVIQVGTAFAFLVKTGLTAAVVTSYIQRVWAN</sequence>
<comment type="caution">
    <text evidence="1">The sequence shown here is derived from an EMBL/GenBank/DDBJ whole genome shotgun (WGS) entry which is preliminary data.</text>
</comment>
<proteinExistence type="predicted"/>
<dbReference type="EMBL" id="VFLP01000078">
    <property type="protein sequence ID" value="TRX88868.1"/>
    <property type="molecule type" value="Genomic_DNA"/>
</dbReference>
<gene>
    <name evidence="1" type="ORF">FHL15_010211</name>
</gene>
<evidence type="ECO:0000313" key="1">
    <source>
        <dbReference type="EMBL" id="TRX88868.1"/>
    </source>
</evidence>
<keyword evidence="2" id="KW-1185">Reference proteome</keyword>
<dbReference type="AlphaFoldDB" id="A0A553HLN4"/>
<dbReference type="Proteomes" id="UP000319160">
    <property type="component" value="Unassembled WGS sequence"/>
</dbReference>